<sequence>MSIFGNIISKLFGHSKAEAAPATPPAGGAPAAPTPGATTTAAAPAAGGAAPAPTALKDVDVASILDGLVAKQGQKLDWRHSIVDLLKTLDLDSSLTARKELASELHYSGSTDDTATMNVWLIKQVLAKLAENGGKLPADLVH</sequence>
<evidence type="ECO:0000259" key="2">
    <source>
        <dbReference type="Pfam" id="PF12200"/>
    </source>
</evidence>
<evidence type="ECO:0000256" key="1">
    <source>
        <dbReference type="SAM" id="MobiDB-lite"/>
    </source>
</evidence>
<organism evidence="3 4">
    <name type="scientific">Methylocella silvestris</name>
    <dbReference type="NCBI Taxonomy" id="199596"/>
    <lineage>
        <taxon>Bacteria</taxon>
        <taxon>Pseudomonadati</taxon>
        <taxon>Pseudomonadota</taxon>
        <taxon>Alphaproteobacteria</taxon>
        <taxon>Hyphomicrobiales</taxon>
        <taxon>Beijerinckiaceae</taxon>
        <taxon>Methylocella</taxon>
    </lineage>
</organism>
<proteinExistence type="predicted"/>
<dbReference type="OrthoDB" id="9812045at2"/>
<evidence type="ECO:0000313" key="4">
    <source>
        <dbReference type="Proteomes" id="UP000236286"/>
    </source>
</evidence>
<dbReference type="InterPro" id="IPR022016">
    <property type="entry name" value="DUF3597"/>
</dbReference>
<comment type="caution">
    <text evidence="3">The sequence shown here is derived from an EMBL/GenBank/DDBJ whole genome shotgun (WGS) entry which is preliminary data.</text>
</comment>
<dbReference type="SUPFAM" id="SSF158634">
    <property type="entry name" value="RPA2825-like"/>
    <property type="match status" value="1"/>
</dbReference>
<dbReference type="EMBL" id="PDZR01000005">
    <property type="protein sequence ID" value="PNG26689.1"/>
    <property type="molecule type" value="Genomic_DNA"/>
</dbReference>
<dbReference type="RefSeq" id="WP_102842987.1">
    <property type="nucleotide sequence ID" value="NZ_PDZR01000005.1"/>
</dbReference>
<gene>
    <name evidence="3" type="ORF">CR492_06765</name>
</gene>
<reference evidence="3 4" key="1">
    <citation type="submission" date="2017-10" db="EMBL/GenBank/DDBJ databases">
        <title>Genome announcement of Methylocella silvestris TVC from permafrost.</title>
        <authorList>
            <person name="Wang J."/>
            <person name="Geng K."/>
            <person name="Ul-Haque F."/>
            <person name="Crombie A.T."/>
            <person name="Street L.E."/>
            <person name="Wookey P.A."/>
            <person name="Murrell J.C."/>
            <person name="Pratscher J."/>
        </authorList>
    </citation>
    <scope>NUCLEOTIDE SEQUENCE [LARGE SCALE GENOMIC DNA]</scope>
    <source>
        <strain evidence="3 4">TVC</strain>
    </source>
</reference>
<name>A0A2J7TIU3_METSI</name>
<feature type="region of interest" description="Disordered" evidence="1">
    <location>
        <begin position="18"/>
        <end position="51"/>
    </location>
</feature>
<feature type="compositionally biased region" description="Low complexity" evidence="1">
    <location>
        <begin position="19"/>
        <end position="51"/>
    </location>
</feature>
<dbReference type="AlphaFoldDB" id="A0A2J7TIU3"/>
<dbReference type="Proteomes" id="UP000236286">
    <property type="component" value="Unassembled WGS sequence"/>
</dbReference>
<dbReference type="Pfam" id="PF12200">
    <property type="entry name" value="DUF3597"/>
    <property type="match status" value="1"/>
</dbReference>
<evidence type="ECO:0000313" key="3">
    <source>
        <dbReference type="EMBL" id="PNG26689.1"/>
    </source>
</evidence>
<protein>
    <recommendedName>
        <fullName evidence="2">DUF3597 domain-containing protein</fullName>
    </recommendedName>
</protein>
<feature type="domain" description="DUF3597" evidence="2">
    <location>
        <begin position="3"/>
        <end position="137"/>
    </location>
</feature>
<accession>A0A2J7TIU3</accession>